<dbReference type="PROSITE" id="PS00284">
    <property type="entry name" value="SERPIN"/>
    <property type="match status" value="1"/>
</dbReference>
<dbReference type="Gene3D" id="3.30.497.10">
    <property type="entry name" value="Antithrombin, subunit I, domain 2"/>
    <property type="match status" value="1"/>
</dbReference>
<sequence>MSRQSLNVRAHLDFTVALQDVIAAAGDPAGNTVWSPFSVASALALVTRGAAGTTKDELVSLLLGDKSAQVEDLIRLLDKAERLAEPHGDQQTPVLEVANTLWADKRVRIRQAFAAALEAMPSGSVRPAPFRDDPEGARGQINADVAATTRDLIPELLPPGVIQADTIAALVNALYLKVSWRNRFEEAATEPRPFHTPGGVVRVPTMWLSETLGYARTSGWQVVVMPAVGGVEAVVLLPDDDSSTVDRLAVDATTLETLLDKPKRQKVSLRMPKLRLKLGAELTDALNQLGVRTVFTDDADLSGISADPLAVQAVIHESVLKIDEQGLEGAAATAVMMRTLSLDLTPPVEVDVDRPFLLLVRHKDSGVVYFSARVNDPAKTD</sequence>
<keyword evidence="3" id="KW-0646">Protease inhibitor</keyword>
<dbReference type="SMART" id="SM00093">
    <property type="entry name" value="SERPIN"/>
    <property type="match status" value="1"/>
</dbReference>
<keyword evidence="4" id="KW-1185">Reference proteome</keyword>
<dbReference type="InterPro" id="IPR023795">
    <property type="entry name" value="Serpin_CS"/>
</dbReference>
<dbReference type="RefSeq" id="WP_312872771.1">
    <property type="nucleotide sequence ID" value="NZ_CBCSGW010000069.1"/>
</dbReference>
<comment type="similarity">
    <text evidence="1">Belongs to the serpin family.</text>
</comment>
<dbReference type="CDD" id="cd19590">
    <property type="entry name" value="serpin_thermopin-like"/>
    <property type="match status" value="1"/>
</dbReference>
<evidence type="ECO:0000259" key="2">
    <source>
        <dbReference type="SMART" id="SM00093"/>
    </source>
</evidence>
<dbReference type="InterPro" id="IPR042178">
    <property type="entry name" value="Serpin_sf_1"/>
</dbReference>
<organism evidence="3 4">
    <name type="scientific">Kibdelosporangium persicum</name>
    <dbReference type="NCBI Taxonomy" id="2698649"/>
    <lineage>
        <taxon>Bacteria</taxon>
        <taxon>Bacillati</taxon>
        <taxon>Actinomycetota</taxon>
        <taxon>Actinomycetes</taxon>
        <taxon>Pseudonocardiales</taxon>
        <taxon>Pseudonocardiaceae</taxon>
        <taxon>Kibdelosporangium</taxon>
    </lineage>
</organism>
<dbReference type="InterPro" id="IPR000215">
    <property type="entry name" value="Serpin_fam"/>
</dbReference>
<dbReference type="InterPro" id="IPR023796">
    <property type="entry name" value="Serpin_dom"/>
</dbReference>
<dbReference type="InterPro" id="IPR036186">
    <property type="entry name" value="Serpin_sf"/>
</dbReference>
<dbReference type="GO" id="GO:0004867">
    <property type="term" value="F:serine-type endopeptidase inhibitor activity"/>
    <property type="evidence" value="ECO:0007669"/>
    <property type="project" value="UniProtKB-KW"/>
</dbReference>
<dbReference type="PANTHER" id="PTHR11461:SF211">
    <property type="entry name" value="GH10112P-RELATED"/>
    <property type="match status" value="1"/>
</dbReference>
<gene>
    <name evidence="3" type="ORF">GC106_40470</name>
</gene>
<evidence type="ECO:0000313" key="4">
    <source>
        <dbReference type="Proteomes" id="UP000763557"/>
    </source>
</evidence>
<dbReference type="SUPFAM" id="SSF56574">
    <property type="entry name" value="Serpins"/>
    <property type="match status" value="1"/>
</dbReference>
<comment type="caution">
    <text evidence="3">The sequence shown here is derived from an EMBL/GenBank/DDBJ whole genome shotgun (WGS) entry which is preliminary data.</text>
</comment>
<dbReference type="EMBL" id="JAAATY010000011">
    <property type="protein sequence ID" value="NRN66819.1"/>
    <property type="molecule type" value="Genomic_DNA"/>
</dbReference>
<reference evidence="3 4" key="1">
    <citation type="submission" date="2020-01" db="EMBL/GenBank/DDBJ databases">
        <title>Kibdelosporangium persica a novel Actinomycetes from a hot desert in Iran.</title>
        <authorList>
            <person name="Safaei N."/>
            <person name="Zaburannyi N."/>
            <person name="Mueller R."/>
            <person name="Wink J."/>
        </authorList>
    </citation>
    <scope>NUCLEOTIDE SEQUENCE [LARGE SCALE GENOMIC DNA]</scope>
    <source>
        <strain evidence="3 4">4NS15</strain>
    </source>
</reference>
<feature type="domain" description="Serpin" evidence="2">
    <location>
        <begin position="16"/>
        <end position="377"/>
    </location>
</feature>
<name>A0ABX2F618_9PSEU</name>
<dbReference type="PANTHER" id="PTHR11461">
    <property type="entry name" value="SERINE PROTEASE INHIBITOR, SERPIN"/>
    <property type="match status" value="1"/>
</dbReference>
<keyword evidence="3" id="KW-0722">Serine protease inhibitor</keyword>
<protein>
    <submittedName>
        <fullName evidence="3">Serine protease inhibitor</fullName>
    </submittedName>
</protein>
<dbReference type="Pfam" id="PF00079">
    <property type="entry name" value="Serpin"/>
    <property type="match status" value="1"/>
</dbReference>
<dbReference type="InterPro" id="IPR042185">
    <property type="entry name" value="Serpin_sf_2"/>
</dbReference>
<proteinExistence type="inferred from homology"/>
<evidence type="ECO:0000256" key="1">
    <source>
        <dbReference type="RuleBase" id="RU000411"/>
    </source>
</evidence>
<dbReference type="Proteomes" id="UP000763557">
    <property type="component" value="Unassembled WGS sequence"/>
</dbReference>
<evidence type="ECO:0000313" key="3">
    <source>
        <dbReference type="EMBL" id="NRN66819.1"/>
    </source>
</evidence>
<accession>A0ABX2F618</accession>
<dbReference type="Gene3D" id="2.30.39.10">
    <property type="entry name" value="Alpha-1-antitrypsin, domain 1"/>
    <property type="match status" value="1"/>
</dbReference>